<keyword evidence="4 6" id="KW-0808">Transferase</keyword>
<dbReference type="SUPFAM" id="SSF53383">
    <property type="entry name" value="PLP-dependent transferases"/>
    <property type="match status" value="1"/>
</dbReference>
<dbReference type="PATRIC" id="fig|1705578.3.peg.2625"/>
<dbReference type="InterPro" id="IPR004838">
    <property type="entry name" value="NHTrfase_class1_PyrdxlP-BS"/>
</dbReference>
<dbReference type="Gene3D" id="3.90.1150.10">
    <property type="entry name" value="Aspartate Aminotransferase, domain 1"/>
    <property type="match status" value="1"/>
</dbReference>
<dbReference type="RefSeq" id="WP_063600207.1">
    <property type="nucleotide sequence ID" value="NZ_LITQ01000003.1"/>
</dbReference>
<proteinExistence type="inferred from homology"/>
<feature type="domain" description="Aminotransferase class I/classII large" evidence="7">
    <location>
        <begin position="31"/>
        <end position="389"/>
    </location>
</feature>
<keyword evidence="11" id="KW-1185">Reference proteome</keyword>
<gene>
    <name evidence="9" type="ORF">CLCOS_26390</name>
    <name evidence="8" type="ORF">WX73_02969</name>
</gene>
<dbReference type="EC" id="2.6.1.-" evidence="6"/>
<dbReference type="InterPro" id="IPR050596">
    <property type="entry name" value="AspAT/PAT-like"/>
</dbReference>
<evidence type="ECO:0000256" key="1">
    <source>
        <dbReference type="ARBA" id="ARBA00001933"/>
    </source>
</evidence>
<evidence type="ECO:0000259" key="7">
    <source>
        <dbReference type="Pfam" id="PF00155"/>
    </source>
</evidence>
<comment type="caution">
    <text evidence="8">The sequence shown here is derived from an EMBL/GenBank/DDBJ whole genome shotgun (WGS) entry which is preliminary data.</text>
</comment>
<name>A0A166U0V6_9CLOT</name>
<dbReference type="InterPro" id="IPR015424">
    <property type="entry name" value="PyrdxlP-dep_Trfase"/>
</dbReference>
<evidence type="ECO:0000256" key="3">
    <source>
        <dbReference type="ARBA" id="ARBA00022576"/>
    </source>
</evidence>
<evidence type="ECO:0000313" key="9">
    <source>
        <dbReference type="EMBL" id="OBR93167.1"/>
    </source>
</evidence>
<evidence type="ECO:0000313" key="11">
    <source>
        <dbReference type="Proteomes" id="UP000093694"/>
    </source>
</evidence>
<dbReference type="PANTHER" id="PTHR46383:SF1">
    <property type="entry name" value="ASPARTATE AMINOTRANSFERASE"/>
    <property type="match status" value="1"/>
</dbReference>
<evidence type="ECO:0000256" key="5">
    <source>
        <dbReference type="ARBA" id="ARBA00022898"/>
    </source>
</evidence>
<organism evidence="8 10">
    <name type="scientific">Clostridium coskatii</name>
    <dbReference type="NCBI Taxonomy" id="1705578"/>
    <lineage>
        <taxon>Bacteria</taxon>
        <taxon>Bacillati</taxon>
        <taxon>Bacillota</taxon>
        <taxon>Clostridia</taxon>
        <taxon>Eubacteriales</taxon>
        <taxon>Clostridiaceae</taxon>
        <taxon>Clostridium</taxon>
    </lineage>
</organism>
<evidence type="ECO:0000313" key="8">
    <source>
        <dbReference type="EMBL" id="OAA94423.1"/>
    </source>
</evidence>
<dbReference type="Proteomes" id="UP000093694">
    <property type="component" value="Unassembled WGS sequence"/>
</dbReference>
<reference evidence="8 10" key="1">
    <citation type="journal article" date="2015" name="Biotechnol. Bioeng.">
        <title>Genome sequence and phenotypic characterization of Caulobacter segnis.</title>
        <authorList>
            <person name="Patel S."/>
            <person name="Fletcher B."/>
            <person name="Scott D.C."/>
            <person name="Ely B."/>
        </authorList>
    </citation>
    <scope>NUCLEOTIDE SEQUENCE [LARGE SCALE GENOMIC DNA]</scope>
    <source>
        <strain evidence="8 10">PS02</strain>
    </source>
</reference>
<evidence type="ECO:0000256" key="2">
    <source>
        <dbReference type="ARBA" id="ARBA00007441"/>
    </source>
</evidence>
<sequence>MILSKKAEKIQPSITLAITAEAKRMKSEGIDVIGFGAGEPDFNTPENIQEAAIESMKKGCTKYTPASGISELKEAIVKKFKKDNGLSYNTNQIIISTGAKQCLSNTFLAALNPGDEVIIPTPYWVSYPELVKLADGVPVFADTKEEDGFKYTLETLEKAYTKNTKMILLNSPNNPTGTIYSKEELEVIANFAKEKDLLILSDEIYEKLIYGTNGHISIASLSEDAYNRTIVINGVSKTYAMTGWRIGYAAANKDIIKVMSNVQSHTTGNPNSIAQYAAVAALNGKDTQIKSMVSEFKNRRDCMVSKIDKMKNVCCLNPGGAFYVMLNISNLFGKTIDGVVINNSLEFSQKLLEKEKVAVIPGLGFGLDGYIRLSYATSMENIQNGMDRIDKFISQLK</sequence>
<dbReference type="EMBL" id="LROR01000054">
    <property type="protein sequence ID" value="OBR93167.1"/>
    <property type="molecule type" value="Genomic_DNA"/>
</dbReference>
<dbReference type="InterPro" id="IPR015421">
    <property type="entry name" value="PyrdxlP-dep_Trfase_major"/>
</dbReference>
<dbReference type="FunFam" id="3.40.640.10:FF:000033">
    <property type="entry name" value="Aspartate aminotransferase"/>
    <property type="match status" value="1"/>
</dbReference>
<dbReference type="PANTHER" id="PTHR46383">
    <property type="entry name" value="ASPARTATE AMINOTRANSFERASE"/>
    <property type="match status" value="1"/>
</dbReference>
<dbReference type="InterPro" id="IPR015422">
    <property type="entry name" value="PyrdxlP-dep_Trfase_small"/>
</dbReference>
<comment type="cofactor">
    <cofactor evidence="1 6">
        <name>pyridoxal 5'-phosphate</name>
        <dbReference type="ChEBI" id="CHEBI:597326"/>
    </cofactor>
</comment>
<dbReference type="PROSITE" id="PS00105">
    <property type="entry name" value="AA_TRANSFER_CLASS_1"/>
    <property type="match status" value="1"/>
</dbReference>
<evidence type="ECO:0000256" key="4">
    <source>
        <dbReference type="ARBA" id="ARBA00022679"/>
    </source>
</evidence>
<dbReference type="PRINTS" id="PR00753">
    <property type="entry name" value="ACCSYNTHASE"/>
</dbReference>
<dbReference type="GO" id="GO:0006520">
    <property type="term" value="P:amino acid metabolic process"/>
    <property type="evidence" value="ECO:0007669"/>
    <property type="project" value="InterPro"/>
</dbReference>
<dbReference type="Gene3D" id="3.40.640.10">
    <property type="entry name" value="Type I PLP-dependent aspartate aminotransferase-like (Major domain)"/>
    <property type="match status" value="1"/>
</dbReference>
<dbReference type="GO" id="GO:0008483">
    <property type="term" value="F:transaminase activity"/>
    <property type="evidence" value="ECO:0007669"/>
    <property type="project" value="UniProtKB-KW"/>
</dbReference>
<dbReference type="Pfam" id="PF00155">
    <property type="entry name" value="Aminotran_1_2"/>
    <property type="match status" value="1"/>
</dbReference>
<reference evidence="9 11" key="2">
    <citation type="journal article" date="2016" name="Front. Microbiol.">
        <title>Industrial Acetogenic Biocatalysts: A Comparative Metabolic and Genomic Analysis.</title>
        <authorList>
            <person name="Bengelsdorf F."/>
            <person name="Poehlein A."/>
            <person name="Sonja S."/>
            <person name="Erz C."/>
            <person name="Hummel T."/>
            <person name="Hoffmeister S."/>
            <person name="Daniel R."/>
            <person name="Durre P."/>
        </authorList>
    </citation>
    <scope>NUCLEOTIDE SEQUENCE [LARGE SCALE GENOMIC DNA]</scope>
    <source>
        <strain evidence="9 11">PTA-10522</strain>
    </source>
</reference>
<dbReference type="GO" id="GO:0030170">
    <property type="term" value="F:pyridoxal phosphate binding"/>
    <property type="evidence" value="ECO:0007669"/>
    <property type="project" value="InterPro"/>
</dbReference>
<dbReference type="EMBL" id="LITQ01000003">
    <property type="protein sequence ID" value="OAA94423.1"/>
    <property type="molecule type" value="Genomic_DNA"/>
</dbReference>
<protein>
    <recommendedName>
        <fullName evidence="6">Aminotransferase</fullName>
        <ecNumber evidence="6">2.6.1.-</ecNumber>
    </recommendedName>
</protein>
<evidence type="ECO:0000256" key="6">
    <source>
        <dbReference type="RuleBase" id="RU000481"/>
    </source>
</evidence>
<dbReference type="CDD" id="cd00609">
    <property type="entry name" value="AAT_like"/>
    <property type="match status" value="1"/>
</dbReference>
<evidence type="ECO:0000313" key="10">
    <source>
        <dbReference type="Proteomes" id="UP000077384"/>
    </source>
</evidence>
<accession>A0A166U0V6</accession>
<dbReference type="AlphaFoldDB" id="A0A166U0V6"/>
<keyword evidence="5" id="KW-0663">Pyridoxal phosphate</keyword>
<comment type="similarity">
    <text evidence="2 6">Belongs to the class-I pyridoxal-phosphate-dependent aminotransferase family.</text>
</comment>
<dbReference type="InterPro" id="IPR004839">
    <property type="entry name" value="Aminotransferase_I/II_large"/>
</dbReference>
<dbReference type="Proteomes" id="UP000077384">
    <property type="component" value="Unassembled WGS sequence"/>
</dbReference>
<keyword evidence="3 6" id="KW-0032">Aminotransferase</keyword>